<organism evidence="5 6">
    <name type="scientific">Mucor saturninus</name>
    <dbReference type="NCBI Taxonomy" id="64648"/>
    <lineage>
        <taxon>Eukaryota</taxon>
        <taxon>Fungi</taxon>
        <taxon>Fungi incertae sedis</taxon>
        <taxon>Mucoromycota</taxon>
        <taxon>Mucoromycotina</taxon>
        <taxon>Mucoromycetes</taxon>
        <taxon>Mucorales</taxon>
        <taxon>Mucorineae</taxon>
        <taxon>Mucoraceae</taxon>
        <taxon>Mucor</taxon>
    </lineage>
</organism>
<feature type="transmembrane region" description="Helical" evidence="4">
    <location>
        <begin position="409"/>
        <end position="430"/>
    </location>
</feature>
<evidence type="ECO:0000256" key="3">
    <source>
        <dbReference type="SAM" id="MobiDB-lite"/>
    </source>
</evidence>
<dbReference type="InterPro" id="IPR002685">
    <property type="entry name" value="Glyco_trans_15"/>
</dbReference>
<dbReference type="SUPFAM" id="SSF53448">
    <property type="entry name" value="Nucleotide-diphospho-sugar transferases"/>
    <property type="match status" value="1"/>
</dbReference>
<dbReference type="FunFam" id="3.90.550.10:FF:000051">
    <property type="entry name" value="Alpha-1,2-mannosyltransferase (Ktr4)"/>
    <property type="match status" value="1"/>
</dbReference>
<proteinExistence type="inferred from homology"/>
<sequence length="786" mass="91249">MSQVQDRYLQLVKEITTLQWVRESLPSHSKYYEGLKKKLEKQQHLKEFSENELMERDASGPNMTGSLLKTYSQVIESVRFYDNAIVQLQTQMDQAKVMMEELNIEKQKLDGYCDQLHSLFDQLIIPDMEDASYIFEQHLRNDVDQLIKEIPDLKLKIGQHKEAQSKLYQARELIELAMKSLPGASTFMDRQALAPNTSSSFFDKALLQLDPIKKADDIAKQGYQLVLEAHQLCPDDVPYISHQTAKETDVLSLLTEYRGYRLKIEFILRTQLNPRLNSLENGYNKAKFHFEQRTIDWVDHQILLLEAHLRINGCLLDQNLDREISILRMGSRAAIAAVAEETTGRVAVDDALDISTDDMGPLPEYQTDGSTSSSSDASGETLHEVVVPPVVCDLPSYANNHLPPPAARYGRIGLLVLLPICLILMVYYGVQNNTGHKRKQNDYPAYEYDYAGQDANIKRENAAFVVLARNSDLNGLRDSMQMMEDRFNHKFHYPWVFLNNDPFDDKFKEWTTGLASGKTYYGELTKEMWGYPEWIDQEKARESRAKMEAEEVIYGGMESYRHMCRFQSGFFFRHPLMDQFDYYWRVEPDVKFTCDIDYDPFKVMKDKDLKYGFAISLKEYENTIPTLWETTKDFMKKYPQHIVPANDTESLMSWVTNDGGETYNLCHFWSNFEIGNLAFLRSQKYIDYFNHLDKAGGFFYERWGDAPVHSIAAALMLKKSEVHFFYDIGYYHNPFKNCPSEPGWLAAEKCSCDPQDSMDNHWWSCTPQFLDLVGKQKTDFLITQRY</sequence>
<reference evidence="5" key="1">
    <citation type="submission" date="2020-12" db="EMBL/GenBank/DDBJ databases">
        <title>Metabolic potential, ecology and presence of endohyphal bacteria is reflected in genomic diversity of Mucoromycotina.</title>
        <authorList>
            <person name="Muszewska A."/>
            <person name="Okrasinska A."/>
            <person name="Steczkiewicz K."/>
            <person name="Drgas O."/>
            <person name="Orlowska M."/>
            <person name="Perlinska-Lenart U."/>
            <person name="Aleksandrzak-Piekarczyk T."/>
            <person name="Szatraj K."/>
            <person name="Zielenkiewicz U."/>
            <person name="Pilsyk S."/>
            <person name="Malc E."/>
            <person name="Mieczkowski P."/>
            <person name="Kruszewska J.S."/>
            <person name="Biernat P."/>
            <person name="Pawlowska J."/>
        </authorList>
    </citation>
    <scope>NUCLEOTIDE SEQUENCE</scope>
    <source>
        <strain evidence="5">WA0000017839</strain>
    </source>
</reference>
<dbReference type="AlphaFoldDB" id="A0A8H7RCB7"/>
<keyword evidence="4" id="KW-0812">Transmembrane</keyword>
<keyword evidence="4" id="KW-1133">Transmembrane helix</keyword>
<dbReference type="GO" id="GO:0000032">
    <property type="term" value="P:cell wall mannoprotein biosynthetic process"/>
    <property type="evidence" value="ECO:0007669"/>
    <property type="project" value="TreeGrafter"/>
</dbReference>
<gene>
    <name evidence="5" type="ORF">INT47_008485</name>
</gene>
<feature type="compositionally biased region" description="Low complexity" evidence="3">
    <location>
        <begin position="367"/>
        <end position="379"/>
    </location>
</feature>
<accession>A0A8H7RCB7</accession>
<evidence type="ECO:0000313" key="5">
    <source>
        <dbReference type="EMBL" id="KAG2207016.1"/>
    </source>
</evidence>
<dbReference type="PANTHER" id="PTHR31121:SF6">
    <property type="entry name" value="ALPHA-1,2 MANNOSYLTRANSFERASE KTR1"/>
    <property type="match status" value="1"/>
</dbReference>
<name>A0A8H7RCB7_9FUNG</name>
<comment type="similarity">
    <text evidence="1">Belongs to the glycosyltransferase 15 family.</text>
</comment>
<keyword evidence="2" id="KW-0808">Transferase</keyword>
<dbReference type="PANTHER" id="PTHR31121">
    <property type="entry name" value="ALPHA-1,2 MANNOSYLTRANSFERASE KTR1"/>
    <property type="match status" value="1"/>
</dbReference>
<dbReference type="GO" id="GO:0016020">
    <property type="term" value="C:membrane"/>
    <property type="evidence" value="ECO:0007669"/>
    <property type="project" value="InterPro"/>
</dbReference>
<dbReference type="GO" id="GO:0005794">
    <property type="term" value="C:Golgi apparatus"/>
    <property type="evidence" value="ECO:0007669"/>
    <property type="project" value="TreeGrafter"/>
</dbReference>
<dbReference type="Proteomes" id="UP000603453">
    <property type="component" value="Unassembled WGS sequence"/>
</dbReference>
<evidence type="ECO:0000313" key="6">
    <source>
        <dbReference type="Proteomes" id="UP000603453"/>
    </source>
</evidence>
<feature type="region of interest" description="Disordered" evidence="3">
    <location>
        <begin position="357"/>
        <end position="379"/>
    </location>
</feature>
<dbReference type="OrthoDB" id="439943at2759"/>
<protein>
    <submittedName>
        <fullName evidence="5">Uncharacterized protein</fullName>
    </submittedName>
</protein>
<dbReference type="Gene3D" id="3.90.550.10">
    <property type="entry name" value="Spore Coat Polysaccharide Biosynthesis Protein SpsA, Chain A"/>
    <property type="match status" value="1"/>
</dbReference>
<keyword evidence="4" id="KW-0472">Membrane</keyword>
<evidence type="ECO:0000256" key="1">
    <source>
        <dbReference type="ARBA" id="ARBA00007677"/>
    </source>
</evidence>
<dbReference type="EMBL" id="JAEPRD010000027">
    <property type="protein sequence ID" value="KAG2207016.1"/>
    <property type="molecule type" value="Genomic_DNA"/>
</dbReference>
<dbReference type="GO" id="GO:0006487">
    <property type="term" value="P:protein N-linked glycosylation"/>
    <property type="evidence" value="ECO:0007669"/>
    <property type="project" value="TreeGrafter"/>
</dbReference>
<dbReference type="Pfam" id="PF01793">
    <property type="entry name" value="Glyco_transf_15"/>
    <property type="match status" value="1"/>
</dbReference>
<dbReference type="GO" id="GO:0000026">
    <property type="term" value="F:alpha-1,2-mannosyltransferase activity"/>
    <property type="evidence" value="ECO:0007669"/>
    <property type="project" value="TreeGrafter"/>
</dbReference>
<comment type="caution">
    <text evidence="5">The sequence shown here is derived from an EMBL/GenBank/DDBJ whole genome shotgun (WGS) entry which is preliminary data.</text>
</comment>
<keyword evidence="6" id="KW-1185">Reference proteome</keyword>
<evidence type="ECO:0000256" key="4">
    <source>
        <dbReference type="SAM" id="Phobius"/>
    </source>
</evidence>
<dbReference type="InterPro" id="IPR029044">
    <property type="entry name" value="Nucleotide-diphossugar_trans"/>
</dbReference>
<dbReference type="GO" id="GO:0006493">
    <property type="term" value="P:protein O-linked glycosylation"/>
    <property type="evidence" value="ECO:0007669"/>
    <property type="project" value="TreeGrafter"/>
</dbReference>
<evidence type="ECO:0000256" key="2">
    <source>
        <dbReference type="ARBA" id="ARBA00022679"/>
    </source>
</evidence>